<evidence type="ECO:0000313" key="2">
    <source>
        <dbReference type="EMBL" id="KAF6723931.1"/>
    </source>
</evidence>
<gene>
    <name evidence="2" type="ORF">FQA47_007931</name>
</gene>
<name>A0A834F7Q6_ORYME</name>
<organism evidence="2 3">
    <name type="scientific">Oryzias melastigma</name>
    <name type="common">Marine medaka</name>
    <dbReference type="NCBI Taxonomy" id="30732"/>
    <lineage>
        <taxon>Eukaryota</taxon>
        <taxon>Metazoa</taxon>
        <taxon>Chordata</taxon>
        <taxon>Craniata</taxon>
        <taxon>Vertebrata</taxon>
        <taxon>Euteleostomi</taxon>
        <taxon>Actinopterygii</taxon>
        <taxon>Neopterygii</taxon>
        <taxon>Teleostei</taxon>
        <taxon>Neoteleostei</taxon>
        <taxon>Acanthomorphata</taxon>
        <taxon>Ovalentaria</taxon>
        <taxon>Atherinomorphae</taxon>
        <taxon>Beloniformes</taxon>
        <taxon>Adrianichthyidae</taxon>
        <taxon>Oryziinae</taxon>
        <taxon>Oryzias</taxon>
    </lineage>
</organism>
<protein>
    <submittedName>
        <fullName evidence="2">Uncharacterized protein</fullName>
    </submittedName>
</protein>
<sequence length="201" mass="22144">MAAHDPSGRQQIQNRSNTQNDPSASGFKSPNRACGSEEPFHRALWGCTLHTWCGADPAGRHAQPGRRGQTLHLQAFTGRFEASALKQVPLWNTEAVSSLSSGSLSPYHQSPPNLSSPTTMKHLSGWRGELGGHELQPAHKAFCKSMCPQQERRDRITAGSCGAAGADAFRPPRRCIFMHTLRTAVRRRSENTLRVIWRLPA</sequence>
<proteinExistence type="predicted"/>
<evidence type="ECO:0000313" key="3">
    <source>
        <dbReference type="Proteomes" id="UP000646548"/>
    </source>
</evidence>
<dbReference type="Proteomes" id="UP000646548">
    <property type="component" value="Unassembled WGS sequence"/>
</dbReference>
<evidence type="ECO:0000256" key="1">
    <source>
        <dbReference type="SAM" id="MobiDB-lite"/>
    </source>
</evidence>
<feature type="region of interest" description="Disordered" evidence="1">
    <location>
        <begin position="1"/>
        <end position="33"/>
    </location>
</feature>
<reference evidence="2" key="1">
    <citation type="journal article" name="BMC Genomics">
        <title>Long-read sequencing and de novo genome assembly of marine medaka (Oryzias melastigma).</title>
        <authorList>
            <person name="Liang P."/>
            <person name="Saqib H.S.A."/>
            <person name="Ni X."/>
            <person name="Shen Y."/>
        </authorList>
    </citation>
    <scope>NUCLEOTIDE SEQUENCE</scope>
    <source>
        <strain evidence="2">Bigg-433</strain>
    </source>
</reference>
<accession>A0A834F7Q6</accession>
<comment type="caution">
    <text evidence="2">The sequence shown here is derived from an EMBL/GenBank/DDBJ whole genome shotgun (WGS) entry which is preliminary data.</text>
</comment>
<feature type="compositionally biased region" description="Polar residues" evidence="1">
    <location>
        <begin position="8"/>
        <end position="28"/>
    </location>
</feature>
<dbReference type="AlphaFoldDB" id="A0A834F7Q6"/>
<dbReference type="EMBL" id="WKFB01000412">
    <property type="protein sequence ID" value="KAF6723931.1"/>
    <property type="molecule type" value="Genomic_DNA"/>
</dbReference>